<accession>V4A0Q0</accession>
<dbReference type="AlphaFoldDB" id="V4A0Q0"/>
<sequence>MASLPGVSKTILTGGLEICRILNGMWQVSGAHGHIDVDKAVNEMIDYYDAGLTTFDMADIYGPAEVIYGRFLAKLKKARGEDAVKNVQGLSKFVPRPGPMTRQFHWWDYNDERYLEAMKHLQDLKTEGLIGEVSLTNFDTARMMRMKEEGINLSSNQVQYSLVDMRPSVKMADFCVKNNIKLLTYGTLCGGLLSEKYLNKPEPTRSELNTASLSKYKRMIDTWGGWALFQELLQTLDTIAKQHNVKISNIATRYILDEPGVGGVIIGCRLGVPGCQHINNNLQTFHLKLTQSDRDKIECVIKKGQNLMSLIGDCGDEYR</sequence>
<evidence type="ECO:0000259" key="1">
    <source>
        <dbReference type="Pfam" id="PF00248"/>
    </source>
</evidence>
<dbReference type="RefSeq" id="XP_009051967.1">
    <property type="nucleotide sequence ID" value="XM_009053719.1"/>
</dbReference>
<dbReference type="InterPro" id="IPR023210">
    <property type="entry name" value="NADP_OxRdtase_dom"/>
</dbReference>
<dbReference type="SUPFAM" id="SSF51430">
    <property type="entry name" value="NAD(P)-linked oxidoreductase"/>
    <property type="match status" value="1"/>
</dbReference>
<dbReference type="Gene3D" id="3.20.20.100">
    <property type="entry name" value="NADP-dependent oxidoreductase domain"/>
    <property type="match status" value="2"/>
</dbReference>
<proteinExistence type="predicted"/>
<keyword evidence="3" id="KW-1185">Reference proteome</keyword>
<evidence type="ECO:0000313" key="3">
    <source>
        <dbReference type="Proteomes" id="UP000030746"/>
    </source>
</evidence>
<dbReference type="STRING" id="225164.V4A0Q0"/>
<dbReference type="Proteomes" id="UP000030746">
    <property type="component" value="Unassembled WGS sequence"/>
</dbReference>
<feature type="domain" description="NADP-dependent oxidoreductase" evidence="1">
    <location>
        <begin position="20"/>
        <end position="93"/>
    </location>
</feature>
<evidence type="ECO:0000313" key="2">
    <source>
        <dbReference type="EMBL" id="ESO97368.1"/>
    </source>
</evidence>
<name>V4A0Q0_LOTGI</name>
<organism evidence="2 3">
    <name type="scientific">Lottia gigantea</name>
    <name type="common">Giant owl limpet</name>
    <dbReference type="NCBI Taxonomy" id="225164"/>
    <lineage>
        <taxon>Eukaryota</taxon>
        <taxon>Metazoa</taxon>
        <taxon>Spiralia</taxon>
        <taxon>Lophotrochozoa</taxon>
        <taxon>Mollusca</taxon>
        <taxon>Gastropoda</taxon>
        <taxon>Patellogastropoda</taxon>
        <taxon>Lottioidea</taxon>
        <taxon>Lottiidae</taxon>
        <taxon>Lottia</taxon>
    </lineage>
</organism>
<dbReference type="OMA" id="TWDLADH"/>
<gene>
    <name evidence="2" type="ORF">LOTGIDRAFT_159401</name>
</gene>
<dbReference type="EMBL" id="KB201305">
    <property type="protein sequence ID" value="ESO97368.1"/>
    <property type="molecule type" value="Genomic_DNA"/>
</dbReference>
<dbReference type="InterPro" id="IPR036812">
    <property type="entry name" value="NAD(P)_OxRdtase_dom_sf"/>
</dbReference>
<dbReference type="PANTHER" id="PTHR43147">
    <property type="entry name" value="PROTEIN TAS"/>
    <property type="match status" value="1"/>
</dbReference>
<dbReference type="KEGG" id="lgi:LOTGIDRAFT_159401"/>
<dbReference type="CDD" id="cd19101">
    <property type="entry name" value="AKR_unchar"/>
    <property type="match status" value="1"/>
</dbReference>
<dbReference type="GeneID" id="20238043"/>
<dbReference type="OrthoDB" id="48988at2759"/>
<dbReference type="Pfam" id="PF00248">
    <property type="entry name" value="Aldo_ket_red"/>
    <property type="match status" value="2"/>
</dbReference>
<feature type="domain" description="NADP-dependent oxidoreductase" evidence="1">
    <location>
        <begin position="103"/>
        <end position="298"/>
    </location>
</feature>
<dbReference type="HOGENOM" id="CLU_023205_4_0_1"/>
<dbReference type="PANTHER" id="PTHR43147:SF2">
    <property type="entry name" value="NADP-DEPENDENT OXIDOREDUCTASE DOMAIN-CONTAINING PROTEIN"/>
    <property type="match status" value="1"/>
</dbReference>
<reference evidence="2 3" key="1">
    <citation type="journal article" date="2013" name="Nature">
        <title>Insights into bilaterian evolution from three spiralian genomes.</title>
        <authorList>
            <person name="Simakov O."/>
            <person name="Marletaz F."/>
            <person name="Cho S.J."/>
            <person name="Edsinger-Gonzales E."/>
            <person name="Havlak P."/>
            <person name="Hellsten U."/>
            <person name="Kuo D.H."/>
            <person name="Larsson T."/>
            <person name="Lv J."/>
            <person name="Arendt D."/>
            <person name="Savage R."/>
            <person name="Osoegawa K."/>
            <person name="de Jong P."/>
            <person name="Grimwood J."/>
            <person name="Chapman J.A."/>
            <person name="Shapiro H."/>
            <person name="Aerts A."/>
            <person name="Otillar R.P."/>
            <person name="Terry A.Y."/>
            <person name="Boore J.L."/>
            <person name="Grigoriev I.V."/>
            <person name="Lindberg D.R."/>
            <person name="Seaver E.C."/>
            <person name="Weisblat D.A."/>
            <person name="Putnam N.H."/>
            <person name="Rokhsar D.S."/>
        </authorList>
    </citation>
    <scope>NUCLEOTIDE SEQUENCE [LARGE SCALE GENOMIC DNA]</scope>
</reference>
<dbReference type="CTD" id="20238043"/>
<protein>
    <recommendedName>
        <fullName evidence="1">NADP-dependent oxidoreductase domain-containing protein</fullName>
    </recommendedName>
</protein>